<sequence>MASINKLASGKWRVQVRCKGHYLSTSFSLRKDAEMWARRIEREIDLGQKPAPKHKDGIKTVSDLIDLHIADMAEVGKVIGRSKAFSMDLLRARLGRLNIADLSREQVIKFGKERAEEGAGPVTVGIDIGYVRTLLVHGAAVHGLPYSAEPVELGRVALARLGLVGKGNERDRRPTLDEIEALIRYFRENNFQIIPVDKIIRFAIATAMRLGEICNATWEDLNDRNNTLLIRDRKDPRHKKGNHMRIPLLDVSGYDARAILEEQRFSTEGKGRIFPYNGKSAGTAFRRACHELKVEDLHFHDLRHEGTSRLFEAGFTIEQVAMVTGHKDWKMLRRYTHLRPEQLHVIAARLQQTPPHTELRQAIG</sequence>
<proteinExistence type="predicted"/>
<dbReference type="InterPro" id="IPR002104">
    <property type="entry name" value="Integrase_catalytic"/>
</dbReference>
<dbReference type="InterPro" id="IPR013762">
    <property type="entry name" value="Integrase-like_cat_sf"/>
</dbReference>
<dbReference type="Proteomes" id="UP001433071">
    <property type="component" value="Unassembled WGS sequence"/>
</dbReference>
<protein>
    <submittedName>
        <fullName evidence="4">Site-specific integrase</fullName>
    </submittedName>
</protein>
<name>A0ABV1Z7L9_9HYPH</name>
<organism evidence="4 5">
    <name type="scientific">Mesorhizobium caraganae</name>
    <dbReference type="NCBI Taxonomy" id="483206"/>
    <lineage>
        <taxon>Bacteria</taxon>
        <taxon>Pseudomonadati</taxon>
        <taxon>Pseudomonadota</taxon>
        <taxon>Alphaproteobacteria</taxon>
        <taxon>Hyphomicrobiales</taxon>
        <taxon>Phyllobacteriaceae</taxon>
        <taxon>Mesorhizobium</taxon>
    </lineage>
</organism>
<keyword evidence="2" id="KW-0233">DNA recombination</keyword>
<evidence type="ECO:0000313" key="4">
    <source>
        <dbReference type="EMBL" id="MER9408102.1"/>
    </source>
</evidence>
<dbReference type="PANTHER" id="PTHR30349">
    <property type="entry name" value="PHAGE INTEGRASE-RELATED"/>
    <property type="match status" value="1"/>
</dbReference>
<accession>A0ABV1Z7L9</accession>
<reference evidence="4 5" key="1">
    <citation type="journal article" date="2024" name="Proc. Natl. Acad. Sci. U.S.A.">
        <title>The evolutionary genomics of adaptation to stress in wild rhizobium bacteria.</title>
        <authorList>
            <person name="Kehlet-Delgado H."/>
            <person name="Montoya A.P."/>
            <person name="Jensen K.T."/>
            <person name="Wendlandt C.E."/>
            <person name="Dexheimer C."/>
            <person name="Roberts M."/>
            <person name="Torres Martinez L."/>
            <person name="Friesen M.L."/>
            <person name="Griffitts J.S."/>
            <person name="Porter S.S."/>
        </authorList>
    </citation>
    <scope>NUCLEOTIDE SEQUENCE [LARGE SCALE GENOMIC DNA]</scope>
    <source>
        <strain evidence="4 5">M0641</strain>
    </source>
</reference>
<keyword evidence="5" id="KW-1185">Reference proteome</keyword>
<evidence type="ECO:0000256" key="1">
    <source>
        <dbReference type="ARBA" id="ARBA00022908"/>
    </source>
</evidence>
<comment type="caution">
    <text evidence="4">The sequence shown here is derived from an EMBL/GenBank/DDBJ whole genome shotgun (WGS) entry which is preliminary data.</text>
</comment>
<dbReference type="Pfam" id="PF00589">
    <property type="entry name" value="Phage_integrase"/>
    <property type="match status" value="1"/>
</dbReference>
<feature type="domain" description="Tyr recombinase" evidence="3">
    <location>
        <begin position="169"/>
        <end position="348"/>
    </location>
</feature>
<keyword evidence="1" id="KW-0229">DNA integration</keyword>
<dbReference type="CDD" id="cd00796">
    <property type="entry name" value="INT_Rci_Hp1_C"/>
    <property type="match status" value="1"/>
</dbReference>
<dbReference type="Gene3D" id="1.10.443.10">
    <property type="entry name" value="Intergrase catalytic core"/>
    <property type="match status" value="1"/>
</dbReference>
<evidence type="ECO:0000313" key="5">
    <source>
        <dbReference type="Proteomes" id="UP001433071"/>
    </source>
</evidence>
<gene>
    <name evidence="4" type="ORF">NKI36_29255</name>
</gene>
<dbReference type="InterPro" id="IPR011010">
    <property type="entry name" value="DNA_brk_join_enz"/>
</dbReference>
<dbReference type="SUPFAM" id="SSF56349">
    <property type="entry name" value="DNA breaking-rejoining enzymes"/>
    <property type="match status" value="1"/>
</dbReference>
<dbReference type="PANTHER" id="PTHR30349:SF94">
    <property type="entry name" value="INTEGRASE_RECOMBINASE HI_1414-RELATED"/>
    <property type="match status" value="1"/>
</dbReference>
<dbReference type="PROSITE" id="PS51898">
    <property type="entry name" value="TYR_RECOMBINASE"/>
    <property type="match status" value="1"/>
</dbReference>
<evidence type="ECO:0000259" key="3">
    <source>
        <dbReference type="PROSITE" id="PS51898"/>
    </source>
</evidence>
<dbReference type="InterPro" id="IPR050090">
    <property type="entry name" value="Tyrosine_recombinase_XerCD"/>
</dbReference>
<evidence type="ECO:0000256" key="2">
    <source>
        <dbReference type="ARBA" id="ARBA00023172"/>
    </source>
</evidence>
<dbReference type="RefSeq" id="WP_352562057.1">
    <property type="nucleotide sequence ID" value="NZ_JAMYQB010000034.1"/>
</dbReference>
<dbReference type="EMBL" id="JAMYQB010000034">
    <property type="protein sequence ID" value="MER9408102.1"/>
    <property type="molecule type" value="Genomic_DNA"/>
</dbReference>